<dbReference type="Gene3D" id="3.40.190.10">
    <property type="entry name" value="Periplasmic binding protein-like II"/>
    <property type="match status" value="2"/>
</dbReference>
<keyword evidence="3" id="KW-0238">DNA-binding</keyword>
<evidence type="ECO:0000259" key="5">
    <source>
        <dbReference type="PROSITE" id="PS50931"/>
    </source>
</evidence>
<comment type="similarity">
    <text evidence="1">Belongs to the LysR transcriptional regulatory family.</text>
</comment>
<dbReference type="InterPro" id="IPR036390">
    <property type="entry name" value="WH_DNA-bd_sf"/>
</dbReference>
<keyword evidence="2" id="KW-0805">Transcription regulation</keyword>
<evidence type="ECO:0000313" key="6">
    <source>
        <dbReference type="EMBL" id="AGT07408.1"/>
    </source>
</evidence>
<dbReference type="InterPro" id="IPR005119">
    <property type="entry name" value="LysR_subst-bd"/>
</dbReference>
<dbReference type="InterPro" id="IPR058163">
    <property type="entry name" value="LysR-type_TF_proteobact-type"/>
</dbReference>
<dbReference type="PATRIC" id="fig|1367847.3.peg.237"/>
<dbReference type="AlphaFoldDB" id="S5Y7T1"/>
<dbReference type="SUPFAM" id="SSF46785">
    <property type="entry name" value="Winged helix' DNA-binding domain"/>
    <property type="match status" value="1"/>
</dbReference>
<dbReference type="EMBL" id="CP006650">
    <property type="protein sequence ID" value="AGT07408.1"/>
    <property type="molecule type" value="Genomic_DNA"/>
</dbReference>
<dbReference type="PRINTS" id="PR00039">
    <property type="entry name" value="HTHLYSR"/>
</dbReference>
<dbReference type="HOGENOM" id="CLU_039613_37_0_5"/>
<dbReference type="GO" id="GO:0043565">
    <property type="term" value="F:sequence-specific DNA binding"/>
    <property type="evidence" value="ECO:0007669"/>
    <property type="project" value="TreeGrafter"/>
</dbReference>
<dbReference type="KEGG" id="pami:JCM7686_0299"/>
<gene>
    <name evidence="6" type="ORF">JCM7686_0299</name>
</gene>
<dbReference type="GO" id="GO:0003700">
    <property type="term" value="F:DNA-binding transcription factor activity"/>
    <property type="evidence" value="ECO:0007669"/>
    <property type="project" value="InterPro"/>
</dbReference>
<evidence type="ECO:0000256" key="2">
    <source>
        <dbReference type="ARBA" id="ARBA00023015"/>
    </source>
</evidence>
<keyword evidence="7" id="KW-1185">Reference proteome</keyword>
<evidence type="ECO:0000256" key="1">
    <source>
        <dbReference type="ARBA" id="ARBA00009437"/>
    </source>
</evidence>
<name>S5Y7T1_PARAH</name>
<sequence length="298" mass="32891">MKPSRKIPLNALRAFEATARLMSFTKAGEELGMTQTAISYQIRLLEDQLGEPLFLRRPRHLALSDAGAKLHPKIAQAFALIDEAVAGVETQSRSALVIHTNATFASRWLAAHIGTFQLEHPEIAVRLELSNDLVDFSASDADVAIRAGRGQWPGLTSHFVMKGHFTPMLSPALAATIGGVHEPADLLKLRIIDPGDPWWRMWFTAAGLPDADLDSRARSRMGAQVFEAAAAIAGQGVGILNPDFYADDVALGRLIQPFDLIEDSGYHYWFVYPESRANVPKIRAFRAFMRKAMPSFRD</sequence>
<dbReference type="InterPro" id="IPR036388">
    <property type="entry name" value="WH-like_DNA-bd_sf"/>
</dbReference>
<proteinExistence type="inferred from homology"/>
<feature type="domain" description="HTH lysR-type" evidence="5">
    <location>
        <begin position="7"/>
        <end position="64"/>
    </location>
</feature>
<dbReference type="Pfam" id="PF00126">
    <property type="entry name" value="HTH_1"/>
    <property type="match status" value="1"/>
</dbReference>
<dbReference type="RefSeq" id="WP_020949048.1">
    <property type="nucleotide sequence ID" value="NC_022041.1"/>
</dbReference>
<dbReference type="Proteomes" id="UP000015480">
    <property type="component" value="Chromosome"/>
</dbReference>
<evidence type="ECO:0000256" key="3">
    <source>
        <dbReference type="ARBA" id="ARBA00023125"/>
    </source>
</evidence>
<dbReference type="PANTHER" id="PTHR30537">
    <property type="entry name" value="HTH-TYPE TRANSCRIPTIONAL REGULATOR"/>
    <property type="match status" value="1"/>
</dbReference>
<keyword evidence="4" id="KW-0804">Transcription</keyword>
<dbReference type="InterPro" id="IPR000847">
    <property type="entry name" value="LysR_HTH_N"/>
</dbReference>
<dbReference type="Gene3D" id="1.10.10.10">
    <property type="entry name" value="Winged helix-like DNA-binding domain superfamily/Winged helix DNA-binding domain"/>
    <property type="match status" value="1"/>
</dbReference>
<dbReference type="CDD" id="cd08432">
    <property type="entry name" value="PBP2_GcdR_TrpI_HvrB_AmpR_like"/>
    <property type="match status" value="1"/>
</dbReference>
<accession>S5Y7T1</accession>
<organism evidence="6 7">
    <name type="scientific">Paracoccus aminophilus JCM 7686</name>
    <dbReference type="NCBI Taxonomy" id="1367847"/>
    <lineage>
        <taxon>Bacteria</taxon>
        <taxon>Pseudomonadati</taxon>
        <taxon>Pseudomonadota</taxon>
        <taxon>Alphaproteobacteria</taxon>
        <taxon>Rhodobacterales</taxon>
        <taxon>Paracoccaceae</taxon>
        <taxon>Paracoccus</taxon>
    </lineage>
</organism>
<protein>
    <submittedName>
        <fullName evidence="6">Transcriptional regulator, LysR family</fullName>
    </submittedName>
</protein>
<dbReference type="SUPFAM" id="SSF53850">
    <property type="entry name" value="Periplasmic binding protein-like II"/>
    <property type="match status" value="1"/>
</dbReference>
<dbReference type="PANTHER" id="PTHR30537:SF26">
    <property type="entry name" value="GLYCINE CLEAVAGE SYSTEM TRANSCRIPTIONAL ACTIVATOR"/>
    <property type="match status" value="1"/>
</dbReference>
<evidence type="ECO:0000256" key="4">
    <source>
        <dbReference type="ARBA" id="ARBA00023163"/>
    </source>
</evidence>
<dbReference type="STRING" id="1367847.JCM7686_0299"/>
<evidence type="ECO:0000313" key="7">
    <source>
        <dbReference type="Proteomes" id="UP000015480"/>
    </source>
</evidence>
<dbReference type="GO" id="GO:0006351">
    <property type="term" value="P:DNA-templated transcription"/>
    <property type="evidence" value="ECO:0007669"/>
    <property type="project" value="TreeGrafter"/>
</dbReference>
<dbReference type="Pfam" id="PF03466">
    <property type="entry name" value="LysR_substrate"/>
    <property type="match status" value="1"/>
</dbReference>
<dbReference type="PROSITE" id="PS50931">
    <property type="entry name" value="HTH_LYSR"/>
    <property type="match status" value="1"/>
</dbReference>
<reference evidence="6 7" key="1">
    <citation type="journal article" date="2014" name="BMC Genomics">
        <title>Architecture and functions of a multipartite genome of the methylotrophic bacterium Paracoccus aminophilus JCM 7686, containing primary and secondary chromids.</title>
        <authorList>
            <person name="Dziewit L."/>
            <person name="Czarnecki J."/>
            <person name="Wibberg D."/>
            <person name="Radlinska M."/>
            <person name="Mrozek P."/>
            <person name="Szymczak M."/>
            <person name="Schluter A."/>
            <person name="Puhler A."/>
            <person name="Bartosik D."/>
        </authorList>
    </citation>
    <scope>NUCLEOTIDE SEQUENCE [LARGE SCALE GENOMIC DNA]</scope>
    <source>
        <strain evidence="6">JCM 7686</strain>
    </source>
</reference>
<dbReference type="eggNOG" id="COG0583">
    <property type="taxonomic scope" value="Bacteria"/>
</dbReference>